<dbReference type="InterPro" id="IPR003369">
    <property type="entry name" value="TatA/B/E"/>
</dbReference>
<evidence type="ECO:0000256" key="10">
    <source>
        <dbReference type="SAM" id="MobiDB-lite"/>
    </source>
</evidence>
<dbReference type="Pfam" id="PF02416">
    <property type="entry name" value="TatA_B_E"/>
    <property type="match status" value="1"/>
</dbReference>
<evidence type="ECO:0000313" key="12">
    <source>
        <dbReference type="Proteomes" id="UP001165685"/>
    </source>
</evidence>
<name>A0ABT4TUQ4_9ACTN</name>
<gene>
    <name evidence="9" type="primary">tatA</name>
    <name evidence="11" type="ORF">O4U47_28255</name>
</gene>
<feature type="compositionally biased region" description="Basic and acidic residues" evidence="10">
    <location>
        <begin position="93"/>
        <end position="105"/>
    </location>
</feature>
<sequence>MDFRTLLILLLIALLLFGASKLPTLARSLGKSARILKTEAKGLVDEENGERKEGREAAEDGQAPGAQPAQEAQGAQAQQERQYPELPAGQRIVNEKGEPVRRYED</sequence>
<evidence type="ECO:0000256" key="8">
    <source>
        <dbReference type="ARBA" id="ARBA00023136"/>
    </source>
</evidence>
<organism evidence="11 12">
    <name type="scientific">Nocardiopsis suaedae</name>
    <dbReference type="NCBI Taxonomy" id="3018444"/>
    <lineage>
        <taxon>Bacteria</taxon>
        <taxon>Bacillati</taxon>
        <taxon>Actinomycetota</taxon>
        <taxon>Actinomycetes</taxon>
        <taxon>Streptosporangiales</taxon>
        <taxon>Nocardiopsidaceae</taxon>
        <taxon>Nocardiopsis</taxon>
    </lineage>
</organism>
<evidence type="ECO:0000256" key="3">
    <source>
        <dbReference type="ARBA" id="ARBA00022475"/>
    </source>
</evidence>
<feature type="compositionally biased region" description="Basic and acidic residues" evidence="10">
    <location>
        <begin position="39"/>
        <end position="58"/>
    </location>
</feature>
<evidence type="ECO:0000256" key="6">
    <source>
        <dbReference type="ARBA" id="ARBA00022989"/>
    </source>
</evidence>
<proteinExistence type="inferred from homology"/>
<dbReference type="HAMAP" id="MF_00236">
    <property type="entry name" value="TatA_E"/>
    <property type="match status" value="1"/>
</dbReference>
<dbReference type="Gene3D" id="1.20.5.3310">
    <property type="match status" value="1"/>
</dbReference>
<keyword evidence="4 9" id="KW-0812">Transmembrane</keyword>
<evidence type="ECO:0000256" key="4">
    <source>
        <dbReference type="ARBA" id="ARBA00022692"/>
    </source>
</evidence>
<dbReference type="EMBL" id="JAQFWP010000084">
    <property type="protein sequence ID" value="MDA2808434.1"/>
    <property type="molecule type" value="Genomic_DNA"/>
</dbReference>
<keyword evidence="7 9" id="KW-0811">Translocation</keyword>
<keyword evidence="12" id="KW-1185">Reference proteome</keyword>
<dbReference type="RefSeq" id="WP_270681035.1">
    <property type="nucleotide sequence ID" value="NZ_JAQFWP010000084.1"/>
</dbReference>
<keyword evidence="3 9" id="KW-1003">Cell membrane</keyword>
<keyword evidence="5 9" id="KW-0653">Protein transport</keyword>
<evidence type="ECO:0000256" key="1">
    <source>
        <dbReference type="ARBA" id="ARBA00004162"/>
    </source>
</evidence>
<protein>
    <recommendedName>
        <fullName evidence="9">Sec-independent protein translocase protein TatA</fullName>
    </recommendedName>
</protein>
<dbReference type="PANTHER" id="PTHR42982:SF1">
    <property type="entry name" value="SEC-INDEPENDENT PROTEIN TRANSLOCASE PROTEIN TATA"/>
    <property type="match status" value="1"/>
</dbReference>
<comment type="subcellular location">
    <subcellularLocation>
        <location evidence="1 9">Cell membrane</location>
        <topology evidence="1 9">Single-pass membrane protein</topology>
    </subcellularLocation>
</comment>
<dbReference type="Proteomes" id="UP001165685">
    <property type="component" value="Unassembled WGS sequence"/>
</dbReference>
<evidence type="ECO:0000313" key="11">
    <source>
        <dbReference type="EMBL" id="MDA2808434.1"/>
    </source>
</evidence>
<keyword evidence="6 9" id="KW-1133">Transmembrane helix</keyword>
<keyword evidence="2 9" id="KW-0813">Transport</keyword>
<feature type="compositionally biased region" description="Low complexity" evidence="10">
    <location>
        <begin position="60"/>
        <end position="81"/>
    </location>
</feature>
<evidence type="ECO:0000256" key="7">
    <source>
        <dbReference type="ARBA" id="ARBA00023010"/>
    </source>
</evidence>
<dbReference type="PANTHER" id="PTHR42982">
    <property type="entry name" value="SEC-INDEPENDENT PROTEIN TRANSLOCASE PROTEIN TATA"/>
    <property type="match status" value="1"/>
</dbReference>
<comment type="subunit">
    <text evidence="9">The Tat system comprises two distinct complexes: a TatABC complex, containing multiple copies of TatA, TatB and TatC subunits, and a separate TatA complex, containing only TatA subunits. Substrates initially bind to the TatABC complex, which probably triggers association of the separate TatA complex to form the active translocon.</text>
</comment>
<comment type="similarity">
    <text evidence="9">Belongs to the TatA/E family.</text>
</comment>
<evidence type="ECO:0000256" key="5">
    <source>
        <dbReference type="ARBA" id="ARBA00022927"/>
    </source>
</evidence>
<comment type="caution">
    <text evidence="11">The sequence shown here is derived from an EMBL/GenBank/DDBJ whole genome shotgun (WGS) entry which is preliminary data.</text>
</comment>
<feature type="region of interest" description="Disordered" evidence="10">
    <location>
        <begin position="39"/>
        <end position="105"/>
    </location>
</feature>
<keyword evidence="8 9" id="KW-0472">Membrane</keyword>
<reference evidence="11" key="1">
    <citation type="submission" date="2023-01" db="EMBL/GenBank/DDBJ databases">
        <title>Draft genome sequence of Nocardiopsis sp. LSu2-4 isolated from halophytes.</title>
        <authorList>
            <person name="Duangmal K."/>
            <person name="Chantavorakit T."/>
        </authorList>
    </citation>
    <scope>NUCLEOTIDE SEQUENCE</scope>
    <source>
        <strain evidence="11">LSu2-4</strain>
    </source>
</reference>
<dbReference type="InterPro" id="IPR006312">
    <property type="entry name" value="TatA/E"/>
</dbReference>
<accession>A0ABT4TUQ4</accession>
<evidence type="ECO:0000256" key="9">
    <source>
        <dbReference type="HAMAP-Rule" id="MF_00236"/>
    </source>
</evidence>
<evidence type="ECO:0000256" key="2">
    <source>
        <dbReference type="ARBA" id="ARBA00022448"/>
    </source>
</evidence>
<comment type="function">
    <text evidence="9">Part of the twin-arginine translocation (Tat) system that transports large folded proteins containing a characteristic twin-arginine motif in their signal peptide across membranes. TatA could form the protein-conducting channel of the Tat system.</text>
</comment>